<organism evidence="2 3">
    <name type="scientific">Lepraria neglecta</name>
    <dbReference type="NCBI Taxonomy" id="209136"/>
    <lineage>
        <taxon>Eukaryota</taxon>
        <taxon>Fungi</taxon>
        <taxon>Dikarya</taxon>
        <taxon>Ascomycota</taxon>
        <taxon>Pezizomycotina</taxon>
        <taxon>Lecanoromycetes</taxon>
        <taxon>OSLEUM clade</taxon>
        <taxon>Lecanoromycetidae</taxon>
        <taxon>Lecanorales</taxon>
        <taxon>Lecanorineae</taxon>
        <taxon>Stereocaulaceae</taxon>
        <taxon>Lepraria</taxon>
    </lineage>
</organism>
<name>A0AAD9ZA30_9LECA</name>
<sequence>MQPELVVEKWYDMEGRNIEGHTPLLHAIKQYEPHAVKSIKAFIQAGAEIHAIDKEGQGALHCALASPGGVQLCFSAVPETMLDWWAPESARAVDGFSGYYHWCAQKYDTENEDYAKHYSDEGLEPYPLLYSDVAENDEDGALAKNQLVIDHIYCKDNWNDEHLIRNPIQVLKKGLRFKILALLKAGYDPNLLDRNGRSPSHYAERDGLWPQWSWALINSGFMLDEESGRWVKASP</sequence>
<comment type="caution">
    <text evidence="2">The sequence shown here is derived from an EMBL/GenBank/DDBJ whole genome shotgun (WGS) entry which is preliminary data.</text>
</comment>
<evidence type="ECO:0000256" key="1">
    <source>
        <dbReference type="PROSITE-ProRule" id="PRU00023"/>
    </source>
</evidence>
<dbReference type="InterPro" id="IPR036770">
    <property type="entry name" value="Ankyrin_rpt-contain_sf"/>
</dbReference>
<reference evidence="2" key="1">
    <citation type="submission" date="2022-11" db="EMBL/GenBank/DDBJ databases">
        <title>Chromosomal genome sequence assembly and mating type (MAT) locus characterization of the leprose asexual lichenized fungus Lepraria neglecta (Nyl.) Erichsen.</title>
        <authorList>
            <person name="Allen J.L."/>
            <person name="Pfeffer B."/>
        </authorList>
    </citation>
    <scope>NUCLEOTIDE SEQUENCE</scope>
    <source>
        <strain evidence="2">Allen 5258</strain>
    </source>
</reference>
<evidence type="ECO:0008006" key="4">
    <source>
        <dbReference type="Google" id="ProtNLM"/>
    </source>
</evidence>
<evidence type="ECO:0000313" key="3">
    <source>
        <dbReference type="Proteomes" id="UP001276659"/>
    </source>
</evidence>
<dbReference type="SUPFAM" id="SSF48403">
    <property type="entry name" value="Ankyrin repeat"/>
    <property type="match status" value="1"/>
</dbReference>
<dbReference type="Gene3D" id="1.25.40.20">
    <property type="entry name" value="Ankyrin repeat-containing domain"/>
    <property type="match status" value="1"/>
</dbReference>
<dbReference type="Proteomes" id="UP001276659">
    <property type="component" value="Unassembled WGS sequence"/>
</dbReference>
<keyword evidence="1" id="KW-0040">ANK repeat</keyword>
<accession>A0AAD9ZA30</accession>
<feature type="repeat" description="ANK" evidence="1">
    <location>
        <begin position="19"/>
        <end position="54"/>
    </location>
</feature>
<keyword evidence="3" id="KW-1185">Reference proteome</keyword>
<dbReference type="InterPro" id="IPR002110">
    <property type="entry name" value="Ankyrin_rpt"/>
</dbReference>
<evidence type="ECO:0000313" key="2">
    <source>
        <dbReference type="EMBL" id="KAK3174204.1"/>
    </source>
</evidence>
<dbReference type="AlphaFoldDB" id="A0AAD9ZA30"/>
<dbReference type="EMBL" id="JASNWA010000006">
    <property type="protein sequence ID" value="KAK3174204.1"/>
    <property type="molecule type" value="Genomic_DNA"/>
</dbReference>
<proteinExistence type="predicted"/>
<protein>
    <recommendedName>
        <fullName evidence="4">Ankyrin</fullName>
    </recommendedName>
</protein>
<dbReference type="PROSITE" id="PS50088">
    <property type="entry name" value="ANK_REPEAT"/>
    <property type="match status" value="1"/>
</dbReference>
<gene>
    <name evidence="2" type="ORF">OEA41_001448</name>
</gene>